<name>A0A212T6C7_9BURK</name>
<dbReference type="CDD" id="cd05286">
    <property type="entry name" value="QOR2"/>
    <property type="match status" value="1"/>
</dbReference>
<dbReference type="GO" id="GO:0008270">
    <property type="term" value="F:zinc ion binding"/>
    <property type="evidence" value="ECO:0007669"/>
    <property type="project" value="InterPro"/>
</dbReference>
<dbReference type="InterPro" id="IPR013149">
    <property type="entry name" value="ADH-like_C"/>
</dbReference>
<dbReference type="PANTHER" id="PTHR48106:SF13">
    <property type="entry name" value="QUINONE OXIDOREDUCTASE-RELATED"/>
    <property type="match status" value="1"/>
</dbReference>
<dbReference type="Pfam" id="PF08240">
    <property type="entry name" value="ADH_N"/>
    <property type="match status" value="1"/>
</dbReference>
<dbReference type="InterPro" id="IPR011032">
    <property type="entry name" value="GroES-like_sf"/>
</dbReference>
<evidence type="ECO:0000313" key="4">
    <source>
        <dbReference type="EMBL" id="SNC61607.1"/>
    </source>
</evidence>
<reference evidence="4 5" key="1">
    <citation type="submission" date="2017-06" db="EMBL/GenBank/DDBJ databases">
        <authorList>
            <person name="Kim H.J."/>
            <person name="Triplett B.A."/>
        </authorList>
    </citation>
    <scope>NUCLEOTIDE SEQUENCE [LARGE SCALE GENOMIC DNA]</scope>
    <source>
        <strain evidence="4 5">MWH-VicM1</strain>
    </source>
</reference>
<evidence type="ECO:0000256" key="1">
    <source>
        <dbReference type="ARBA" id="ARBA00022857"/>
    </source>
</evidence>
<dbReference type="EMBL" id="FYEX01000001">
    <property type="protein sequence ID" value="SNC61607.1"/>
    <property type="molecule type" value="Genomic_DNA"/>
</dbReference>
<proteinExistence type="predicted"/>
<dbReference type="SUPFAM" id="SSF51735">
    <property type="entry name" value="NAD(P)-binding Rossmann-fold domains"/>
    <property type="match status" value="1"/>
</dbReference>
<protein>
    <submittedName>
        <fullName evidence="4">NADPH2:quinone reductase</fullName>
    </submittedName>
</protein>
<evidence type="ECO:0000313" key="5">
    <source>
        <dbReference type="Proteomes" id="UP000197215"/>
    </source>
</evidence>
<dbReference type="FunFam" id="3.40.50.720:FF:000053">
    <property type="entry name" value="Quinone oxidoreductase 1"/>
    <property type="match status" value="1"/>
</dbReference>
<dbReference type="InterPro" id="IPR020843">
    <property type="entry name" value="ER"/>
</dbReference>
<dbReference type="Pfam" id="PF00107">
    <property type="entry name" value="ADH_zinc_N"/>
    <property type="match status" value="1"/>
</dbReference>
<dbReference type="RefSeq" id="WP_243383319.1">
    <property type="nucleotide sequence ID" value="NZ_FYEX01000001.1"/>
</dbReference>
<keyword evidence="2" id="KW-0560">Oxidoreductase</keyword>
<dbReference type="InterPro" id="IPR047618">
    <property type="entry name" value="QOR-like"/>
</dbReference>
<sequence length="329" mass="35850">MSVMQSKAIKMMEVGGPEVLKWVDIEVGEPGPQDVRIRHEAIGLNYIDVYFRKGVYPQPLPGWLGMEASGVIESVGSEVKHLKAGDRVAYAGKPAGAYSQIRVMPADIVVKLPDAISFEMGAAMMLQGLTVQYLLTDSYQVKPGDTVLFHAAAGGVGLIAMQWLKLLGATVIGTVGSEEKAQLAKSYGCDHTILYNKEDFVKRTRELTNGRGVNVVYDSIGKDTFMQSLDCIMPRGMMVTYGNASGPVPPIDVGILGGKGSLKLTRPTVMTYAHDRTLLEPMAADLFDKVMSGKIKIEINQKYQLENAAQAHRDLEDRKTTGSTILLPW</sequence>
<dbReference type="GO" id="GO:0070402">
    <property type="term" value="F:NADPH binding"/>
    <property type="evidence" value="ECO:0007669"/>
    <property type="project" value="TreeGrafter"/>
</dbReference>
<dbReference type="InterPro" id="IPR013154">
    <property type="entry name" value="ADH-like_N"/>
</dbReference>
<organism evidence="4 5">
    <name type="scientific">Polynucleobacter victoriensis</name>
    <dbReference type="NCBI Taxonomy" id="2049319"/>
    <lineage>
        <taxon>Bacteria</taxon>
        <taxon>Pseudomonadati</taxon>
        <taxon>Pseudomonadota</taxon>
        <taxon>Betaproteobacteria</taxon>
        <taxon>Burkholderiales</taxon>
        <taxon>Burkholderiaceae</taxon>
        <taxon>Polynucleobacter</taxon>
    </lineage>
</organism>
<dbReference type="InterPro" id="IPR002364">
    <property type="entry name" value="Quin_OxRdtase/zeta-crystal_CS"/>
</dbReference>
<dbReference type="Gene3D" id="3.40.50.720">
    <property type="entry name" value="NAD(P)-binding Rossmann-like Domain"/>
    <property type="match status" value="1"/>
</dbReference>
<dbReference type="GO" id="GO:0005829">
    <property type="term" value="C:cytosol"/>
    <property type="evidence" value="ECO:0007669"/>
    <property type="project" value="TreeGrafter"/>
</dbReference>
<dbReference type="Proteomes" id="UP000197215">
    <property type="component" value="Unassembled WGS sequence"/>
</dbReference>
<evidence type="ECO:0000256" key="2">
    <source>
        <dbReference type="ARBA" id="ARBA00023002"/>
    </source>
</evidence>
<dbReference type="GO" id="GO:0003960">
    <property type="term" value="F:quinone reductase (NADPH) activity"/>
    <property type="evidence" value="ECO:0007669"/>
    <property type="project" value="InterPro"/>
</dbReference>
<dbReference type="AlphaFoldDB" id="A0A212T6C7"/>
<feature type="domain" description="Enoyl reductase (ER)" evidence="3">
    <location>
        <begin position="15"/>
        <end position="326"/>
    </location>
</feature>
<gene>
    <name evidence="4" type="ORF">SAMN06295916_0509</name>
</gene>
<dbReference type="InterPro" id="IPR036291">
    <property type="entry name" value="NAD(P)-bd_dom_sf"/>
</dbReference>
<dbReference type="PANTHER" id="PTHR48106">
    <property type="entry name" value="QUINONE OXIDOREDUCTASE PIG3-RELATED"/>
    <property type="match status" value="1"/>
</dbReference>
<dbReference type="SUPFAM" id="SSF50129">
    <property type="entry name" value="GroES-like"/>
    <property type="match status" value="1"/>
</dbReference>
<dbReference type="GO" id="GO:0035925">
    <property type="term" value="F:mRNA 3'-UTR AU-rich region binding"/>
    <property type="evidence" value="ECO:0007669"/>
    <property type="project" value="TreeGrafter"/>
</dbReference>
<evidence type="ECO:0000259" key="3">
    <source>
        <dbReference type="SMART" id="SM00829"/>
    </source>
</evidence>
<keyword evidence="5" id="KW-1185">Reference proteome</keyword>
<dbReference type="SMART" id="SM00829">
    <property type="entry name" value="PKS_ER"/>
    <property type="match status" value="1"/>
</dbReference>
<keyword evidence="1" id="KW-0521">NADP</keyword>
<dbReference type="Gene3D" id="3.90.180.10">
    <property type="entry name" value="Medium-chain alcohol dehydrogenases, catalytic domain"/>
    <property type="match status" value="1"/>
</dbReference>
<dbReference type="NCBIfam" id="NF008024">
    <property type="entry name" value="PRK10754.1"/>
    <property type="match status" value="1"/>
</dbReference>
<dbReference type="PROSITE" id="PS01162">
    <property type="entry name" value="QOR_ZETA_CRYSTAL"/>
    <property type="match status" value="1"/>
</dbReference>
<accession>A0A212T6C7</accession>